<dbReference type="AlphaFoldDB" id="A0A9W7ADY0"/>
<reference evidence="3" key="1">
    <citation type="journal article" date="2023" name="Commun. Biol.">
        <title>Genome analysis of Parmales, the sister group of diatoms, reveals the evolutionary specialization of diatoms from phago-mixotrophs to photoautotrophs.</title>
        <authorList>
            <person name="Ban H."/>
            <person name="Sato S."/>
            <person name="Yoshikawa S."/>
            <person name="Yamada K."/>
            <person name="Nakamura Y."/>
            <person name="Ichinomiya M."/>
            <person name="Sato N."/>
            <person name="Blanc-Mathieu R."/>
            <person name="Endo H."/>
            <person name="Kuwata A."/>
            <person name="Ogata H."/>
        </authorList>
    </citation>
    <scope>NUCLEOTIDE SEQUENCE [LARGE SCALE GENOMIC DNA]</scope>
    <source>
        <strain evidence="3">NIES 3700</strain>
    </source>
</reference>
<keyword evidence="3" id="KW-1185">Reference proteome</keyword>
<feature type="domain" description="DUF5107" evidence="1">
    <location>
        <begin position="92"/>
        <end position="387"/>
    </location>
</feature>
<evidence type="ECO:0000313" key="2">
    <source>
        <dbReference type="EMBL" id="GMH68190.1"/>
    </source>
</evidence>
<comment type="caution">
    <text evidence="2">The sequence shown here is derived from an EMBL/GenBank/DDBJ whole genome shotgun (WGS) entry which is preliminary data.</text>
</comment>
<dbReference type="Proteomes" id="UP001165122">
    <property type="component" value="Unassembled WGS sequence"/>
</dbReference>
<dbReference type="InterPro" id="IPR033396">
    <property type="entry name" value="DUF5107"/>
</dbReference>
<sequence length="755" mass="84329">MKYIAELCAILSIWGAMGETKVSQGTQTKLLSTVFPGSLLPQFLFMQGNLEGGAIGFNTGGGRGIKQPFIPDDSAGEDIFDGALEDQRSPQLPYLTQDLWGCEREEGGMDTVVMEDEFLKVTIVPSVSGKVWSIYDKKREKDVLYNNPAHQPANIGALKAWGAGGSEWNWSPGIIGHSVFSESTLHTARVSTDKGEVVRVFEYDRYNSTVFQVDMMLDGKGAFFFHPKITNNNDNDLRGYWWTCVAVDSTPSTRILTPASHVAETTASNMRDAPWPHFTILNQNSSFSGYAPSGADYRQDMSYIGNHMTGDMFLRIMDDDVYTPYIAHTDIEKDGFFLVHGHKLNGTKFFTWGQNGPGRFMQDFLAGGLRRQGDYTELQVGPAPTQMQSFPVPANSKKEWTDWFKGFDGDQNQLSSLDYADAIGEVDAHIQNKDNGVTNDYQKAMDDFFKSIADLPVTEILVQGSPWGALEEKIRGEKFSTGLEFTLPEEGEENFDEMKPWLELLEDGVFSVETLSKYTPVSFQTTDGWMDLLQASADKFGMNYLTALHLGIGYMERGVIDHPTELFEESLKLNQTVIAYRNLALLQQTPEEANDYFLKAWSHFKATEGVGTEKDLELQARLGRNLVTEILSYYQQENMVDGMAEILGDLALFESRIDFESLDLVQTSTVLVNLSSKTSDSYNSAIKILNSNCFPTYASARTDLSSFWFQAHEGLAEIEKGGDLTNIEALRARKANPVPENIGCQYGGAYCDNYW</sequence>
<accession>A0A9W7ADY0</accession>
<evidence type="ECO:0000313" key="3">
    <source>
        <dbReference type="Proteomes" id="UP001165122"/>
    </source>
</evidence>
<dbReference type="OrthoDB" id="186432at2759"/>
<dbReference type="EMBL" id="BRXW01000591">
    <property type="protein sequence ID" value="GMH68190.1"/>
    <property type="molecule type" value="Genomic_DNA"/>
</dbReference>
<protein>
    <recommendedName>
        <fullName evidence="1">DUF5107 domain-containing protein</fullName>
    </recommendedName>
</protein>
<dbReference type="Pfam" id="PF17128">
    <property type="entry name" value="DUF5107"/>
    <property type="match status" value="1"/>
</dbReference>
<organism evidence="2 3">
    <name type="scientific">Triparma laevis f. longispina</name>
    <dbReference type="NCBI Taxonomy" id="1714387"/>
    <lineage>
        <taxon>Eukaryota</taxon>
        <taxon>Sar</taxon>
        <taxon>Stramenopiles</taxon>
        <taxon>Ochrophyta</taxon>
        <taxon>Bolidophyceae</taxon>
        <taxon>Parmales</taxon>
        <taxon>Triparmaceae</taxon>
        <taxon>Triparma</taxon>
    </lineage>
</organism>
<evidence type="ECO:0000259" key="1">
    <source>
        <dbReference type="Pfam" id="PF17128"/>
    </source>
</evidence>
<name>A0A9W7ADY0_9STRA</name>
<gene>
    <name evidence="2" type="ORF">TrLO_g10134</name>
</gene>
<proteinExistence type="predicted"/>